<dbReference type="Proteomes" id="UP000054549">
    <property type="component" value="Unassembled WGS sequence"/>
</dbReference>
<protein>
    <submittedName>
        <fullName evidence="1">Uncharacterized protein</fullName>
    </submittedName>
</protein>
<dbReference type="InParanoid" id="A0A0C2SZX0"/>
<dbReference type="EMBL" id="KN818311">
    <property type="protein sequence ID" value="KIL59709.1"/>
    <property type="molecule type" value="Genomic_DNA"/>
</dbReference>
<dbReference type="HOGENOM" id="CLU_2704340_0_0_1"/>
<evidence type="ECO:0000313" key="1">
    <source>
        <dbReference type="EMBL" id="KIL59709.1"/>
    </source>
</evidence>
<keyword evidence="2" id="KW-1185">Reference proteome</keyword>
<evidence type="ECO:0000313" key="2">
    <source>
        <dbReference type="Proteomes" id="UP000054549"/>
    </source>
</evidence>
<organism evidence="1 2">
    <name type="scientific">Amanita muscaria (strain Koide BX008)</name>
    <dbReference type="NCBI Taxonomy" id="946122"/>
    <lineage>
        <taxon>Eukaryota</taxon>
        <taxon>Fungi</taxon>
        <taxon>Dikarya</taxon>
        <taxon>Basidiomycota</taxon>
        <taxon>Agaricomycotina</taxon>
        <taxon>Agaricomycetes</taxon>
        <taxon>Agaricomycetidae</taxon>
        <taxon>Agaricales</taxon>
        <taxon>Pluteineae</taxon>
        <taxon>Amanitaceae</taxon>
        <taxon>Amanita</taxon>
    </lineage>
</organism>
<accession>A0A0C2SZX0</accession>
<dbReference type="AlphaFoldDB" id="A0A0C2SZX0"/>
<proteinExistence type="predicted"/>
<reference evidence="1 2" key="1">
    <citation type="submission" date="2014-04" db="EMBL/GenBank/DDBJ databases">
        <title>Evolutionary Origins and Diversification of the Mycorrhizal Mutualists.</title>
        <authorList>
            <consortium name="DOE Joint Genome Institute"/>
            <consortium name="Mycorrhizal Genomics Consortium"/>
            <person name="Kohler A."/>
            <person name="Kuo A."/>
            <person name="Nagy L.G."/>
            <person name="Floudas D."/>
            <person name="Copeland A."/>
            <person name="Barry K.W."/>
            <person name="Cichocki N."/>
            <person name="Veneault-Fourrey C."/>
            <person name="LaButti K."/>
            <person name="Lindquist E.A."/>
            <person name="Lipzen A."/>
            <person name="Lundell T."/>
            <person name="Morin E."/>
            <person name="Murat C."/>
            <person name="Riley R."/>
            <person name="Ohm R."/>
            <person name="Sun H."/>
            <person name="Tunlid A."/>
            <person name="Henrissat B."/>
            <person name="Grigoriev I.V."/>
            <person name="Hibbett D.S."/>
            <person name="Martin F."/>
        </authorList>
    </citation>
    <scope>NUCLEOTIDE SEQUENCE [LARGE SCALE GENOMIC DNA]</scope>
    <source>
        <strain evidence="1 2">Koide BX008</strain>
    </source>
</reference>
<gene>
    <name evidence="1" type="ORF">M378DRAFT_168983</name>
</gene>
<sequence length="73" mass="8167">MGNTGSQKMPLTSGNDHSAFLFPTIIGQLRQIRLVAPSSTIFISVETTCRRTILASEFVFFADSYYPDRIITH</sequence>
<name>A0A0C2SZX0_AMAMK</name>